<accession>A0A974GYW2</accession>
<dbReference type="Proteomes" id="UP000694892">
    <property type="component" value="Unassembled WGS sequence"/>
</dbReference>
<dbReference type="AlphaFoldDB" id="A0A974GYW2"/>
<reference evidence="1" key="1">
    <citation type="submission" date="2016-05" db="EMBL/GenBank/DDBJ databases">
        <title>WGS assembly of Xenopus laevis.</title>
        <authorList>
            <person name="Session A."/>
            <person name="Uno Y."/>
            <person name="Kwon T."/>
            <person name="Chapman J."/>
            <person name="Toyoda A."/>
            <person name="Takahashi S."/>
            <person name="Fukui A."/>
            <person name="Hikosaka A."/>
            <person name="Putnam N."/>
            <person name="Stites J."/>
            <person name="Van Heeringen S."/>
            <person name="Quigley I."/>
            <person name="Heinz S."/>
            <person name="Hellsten U."/>
            <person name="Lyons J."/>
            <person name="Suzuki A."/>
            <person name="Kondo M."/>
            <person name="Ogino H."/>
            <person name="Ochi H."/>
            <person name="Bogdanovic O."/>
            <person name="Lister R."/>
            <person name="Georgiou G."/>
            <person name="Paranjpe S."/>
            <person name="Van Kruijsbergen I."/>
            <person name="Mozaffari S."/>
            <person name="Shu S."/>
            <person name="Schmutz J."/>
            <person name="Jenkins J."/>
            <person name="Grimwood J."/>
            <person name="Carlson J."/>
            <person name="Mitros T."/>
            <person name="Simakov O."/>
            <person name="Heald R."/>
            <person name="Miller K."/>
            <person name="Haudenschild C."/>
            <person name="Kuroki Y."/>
            <person name="Tanaka T."/>
            <person name="Michiue T."/>
            <person name="Watanabe M."/>
            <person name="Kinoshita T."/>
            <person name="Ohta Y."/>
            <person name="Mawaribuchi S."/>
            <person name="Suzuki Y."/>
            <person name="Haramoto Y."/>
            <person name="Yamamoto T."/>
            <person name="Takagi C."/>
            <person name="Kitzman J."/>
            <person name="Shendure J."/>
            <person name="Nakayama T."/>
            <person name="Izutsu Y."/>
            <person name="Robert J."/>
            <person name="Dichmann D."/>
            <person name="Flajnik M."/>
            <person name="Houston D."/>
            <person name="Marcotte E."/>
            <person name="Wallingford J."/>
            <person name="Ito Y."/>
            <person name="Asashima M."/>
            <person name="Ueno N."/>
            <person name="Matsuda Y."/>
            <person name="Jan Veenstra G."/>
            <person name="Fujiyama A."/>
            <person name="Harland R."/>
            <person name="Taira M."/>
            <person name="Rokhsar D.S."/>
        </authorList>
    </citation>
    <scope>NUCLEOTIDE SEQUENCE</scope>
    <source>
        <strain evidence="1">J</strain>
        <tissue evidence="1">Blood</tissue>
    </source>
</reference>
<proteinExistence type="predicted"/>
<evidence type="ECO:0000313" key="1">
    <source>
        <dbReference type="EMBL" id="OCT55954.1"/>
    </source>
</evidence>
<sequence length="66" mass="7475">MARHSGVSNPSLFPSGREFKCNMGRVTFVSVLQTNESVRQLGWSLTLVWVTLITLYAENDQLEFLV</sequence>
<name>A0A974GYW2_XENLA</name>
<protein>
    <submittedName>
        <fullName evidence="1">Uncharacterized protein</fullName>
    </submittedName>
</protein>
<gene>
    <name evidence="1" type="ORF">XELAEV_18000045mg</name>
</gene>
<dbReference type="EMBL" id="KV468203">
    <property type="protein sequence ID" value="OCT55954.1"/>
    <property type="molecule type" value="Genomic_DNA"/>
</dbReference>
<organism evidence="1">
    <name type="scientific">Xenopus laevis</name>
    <name type="common">African clawed frog</name>
    <dbReference type="NCBI Taxonomy" id="8355"/>
    <lineage>
        <taxon>Eukaryota</taxon>
        <taxon>Metazoa</taxon>
        <taxon>Chordata</taxon>
        <taxon>Craniata</taxon>
        <taxon>Vertebrata</taxon>
        <taxon>Euteleostomi</taxon>
        <taxon>Amphibia</taxon>
        <taxon>Batrachia</taxon>
        <taxon>Anura</taxon>
        <taxon>Pipoidea</taxon>
        <taxon>Pipidae</taxon>
        <taxon>Xenopodinae</taxon>
        <taxon>Xenopus</taxon>
        <taxon>Xenopus</taxon>
    </lineage>
</organism>